<dbReference type="InterPro" id="IPR020846">
    <property type="entry name" value="MFS_dom"/>
</dbReference>
<comment type="subcellular location">
    <subcellularLocation>
        <location evidence="1">Cell membrane</location>
        <topology evidence="1">Multi-pass membrane protein</topology>
    </subcellularLocation>
</comment>
<feature type="domain" description="Major facilitator superfamily (MFS) profile" evidence="7">
    <location>
        <begin position="18"/>
        <end position="408"/>
    </location>
</feature>
<keyword evidence="2" id="KW-1003">Cell membrane</keyword>
<keyword evidence="4 6" id="KW-1133">Transmembrane helix</keyword>
<evidence type="ECO:0000259" key="7">
    <source>
        <dbReference type="PROSITE" id="PS50850"/>
    </source>
</evidence>
<evidence type="ECO:0000313" key="9">
    <source>
        <dbReference type="Proteomes" id="UP000244932"/>
    </source>
</evidence>
<protein>
    <recommendedName>
        <fullName evidence="7">Major facilitator superfamily (MFS) profile domain-containing protein</fullName>
    </recommendedName>
</protein>
<keyword evidence="9" id="KW-1185">Reference proteome</keyword>
<feature type="transmembrane region" description="Helical" evidence="6">
    <location>
        <begin position="107"/>
        <end position="128"/>
    </location>
</feature>
<dbReference type="AlphaFoldDB" id="A0A2R8A7L4"/>
<dbReference type="Pfam" id="PF07690">
    <property type="entry name" value="MFS_1"/>
    <property type="match status" value="1"/>
</dbReference>
<dbReference type="InterPro" id="IPR036259">
    <property type="entry name" value="MFS_trans_sf"/>
</dbReference>
<sequence>MNERSEPRLSFFRHNARWLGAGFAMTLLSTFGQTSFIALYSSDIRETYGISHGAWGAIYMIGTLASGLLMLFAGSLTDNIRARILASGAMIGLALIALWFFAGVPLWLLPLAIMGLRFFGQGALSHIPTVSTGKWFAANRGRAIATVKTGYAAGEATLPLIFVALIAIIGWQASWAVAAVLLLIGAALVSFLLRTERDPRIAVDQLESTGLNHHHWTRKEVLCHWLFWVLLPGIIAQPVFSTAFFFQQAHLVEVKGWTLTQFVSFYPAYTLLSVASLIAGGMACDRYGSHRVAPFMLLPLAAALTIAALGQTLWAAALSLILLGAMSGTANAVVGTLWPDLYGTRHLGAVRAVMTAIMVFATAAGPGITGFLIDAGVAYEYQLLAMATYSLTMCAVFHIALTRVRATA</sequence>
<reference evidence="8 9" key="1">
    <citation type="submission" date="2018-03" db="EMBL/GenBank/DDBJ databases">
        <authorList>
            <person name="Keele B.F."/>
        </authorList>
    </citation>
    <scope>NUCLEOTIDE SEQUENCE [LARGE SCALE GENOMIC DNA]</scope>
    <source>
        <strain evidence="8 9">CeCT 8812</strain>
    </source>
</reference>
<dbReference type="PROSITE" id="PS50850">
    <property type="entry name" value="MFS"/>
    <property type="match status" value="1"/>
</dbReference>
<dbReference type="Gene3D" id="1.20.1250.20">
    <property type="entry name" value="MFS general substrate transporter like domains"/>
    <property type="match status" value="1"/>
</dbReference>
<dbReference type="InterPro" id="IPR050189">
    <property type="entry name" value="MFS_Efflux_Transporters"/>
</dbReference>
<name>A0A2R8A7L4_9RHOB</name>
<feature type="transmembrane region" description="Helical" evidence="6">
    <location>
        <begin position="225"/>
        <end position="246"/>
    </location>
</feature>
<feature type="transmembrane region" description="Helical" evidence="6">
    <location>
        <begin position="84"/>
        <end position="101"/>
    </location>
</feature>
<evidence type="ECO:0000313" key="8">
    <source>
        <dbReference type="EMBL" id="SPF28223.1"/>
    </source>
</evidence>
<feature type="transmembrane region" description="Helical" evidence="6">
    <location>
        <begin position="295"/>
        <end position="314"/>
    </location>
</feature>
<dbReference type="SUPFAM" id="SSF103473">
    <property type="entry name" value="MFS general substrate transporter"/>
    <property type="match status" value="1"/>
</dbReference>
<dbReference type="RefSeq" id="WP_108780947.1">
    <property type="nucleotide sequence ID" value="NZ_OMKW01000001.1"/>
</dbReference>
<feature type="transmembrane region" description="Helical" evidence="6">
    <location>
        <begin position="149"/>
        <end position="169"/>
    </location>
</feature>
<feature type="transmembrane region" description="Helical" evidence="6">
    <location>
        <begin position="53"/>
        <end position="72"/>
    </location>
</feature>
<keyword evidence="5 6" id="KW-0472">Membrane</keyword>
<proteinExistence type="predicted"/>
<keyword evidence="3 6" id="KW-0812">Transmembrane</keyword>
<evidence type="ECO:0000256" key="2">
    <source>
        <dbReference type="ARBA" id="ARBA00022475"/>
    </source>
</evidence>
<dbReference type="GO" id="GO:0022857">
    <property type="term" value="F:transmembrane transporter activity"/>
    <property type="evidence" value="ECO:0007669"/>
    <property type="project" value="InterPro"/>
</dbReference>
<dbReference type="PANTHER" id="PTHR43124:SF3">
    <property type="entry name" value="CHLORAMPHENICOL EFFLUX PUMP RV0191"/>
    <property type="match status" value="1"/>
</dbReference>
<dbReference type="PANTHER" id="PTHR43124">
    <property type="entry name" value="PURINE EFFLUX PUMP PBUE"/>
    <property type="match status" value="1"/>
</dbReference>
<evidence type="ECO:0000256" key="1">
    <source>
        <dbReference type="ARBA" id="ARBA00004651"/>
    </source>
</evidence>
<dbReference type="InterPro" id="IPR011701">
    <property type="entry name" value="MFS"/>
</dbReference>
<dbReference type="OrthoDB" id="1404228at2"/>
<gene>
    <name evidence="8" type="ORF">POI8812_00521</name>
</gene>
<evidence type="ECO:0000256" key="4">
    <source>
        <dbReference type="ARBA" id="ARBA00022989"/>
    </source>
</evidence>
<feature type="transmembrane region" description="Helical" evidence="6">
    <location>
        <begin position="320"/>
        <end position="338"/>
    </location>
</feature>
<evidence type="ECO:0000256" key="5">
    <source>
        <dbReference type="ARBA" id="ARBA00023136"/>
    </source>
</evidence>
<evidence type="ECO:0000256" key="6">
    <source>
        <dbReference type="SAM" id="Phobius"/>
    </source>
</evidence>
<dbReference type="EMBL" id="OMKW01000001">
    <property type="protein sequence ID" value="SPF28223.1"/>
    <property type="molecule type" value="Genomic_DNA"/>
</dbReference>
<dbReference type="GO" id="GO:0005886">
    <property type="term" value="C:plasma membrane"/>
    <property type="evidence" value="ECO:0007669"/>
    <property type="project" value="UniProtKB-SubCell"/>
</dbReference>
<feature type="transmembrane region" description="Helical" evidence="6">
    <location>
        <begin position="266"/>
        <end position="283"/>
    </location>
</feature>
<dbReference type="Proteomes" id="UP000244932">
    <property type="component" value="Unassembled WGS sequence"/>
</dbReference>
<organism evidence="8 9">
    <name type="scientific">Pontivivens insulae</name>
    <dbReference type="NCBI Taxonomy" id="1639689"/>
    <lineage>
        <taxon>Bacteria</taxon>
        <taxon>Pseudomonadati</taxon>
        <taxon>Pseudomonadota</taxon>
        <taxon>Alphaproteobacteria</taxon>
        <taxon>Rhodobacterales</taxon>
        <taxon>Paracoccaceae</taxon>
        <taxon>Pontivivens</taxon>
    </lineage>
</organism>
<evidence type="ECO:0000256" key="3">
    <source>
        <dbReference type="ARBA" id="ARBA00022692"/>
    </source>
</evidence>
<feature type="transmembrane region" description="Helical" evidence="6">
    <location>
        <begin position="350"/>
        <end position="373"/>
    </location>
</feature>
<accession>A0A2R8A7L4</accession>
<feature type="transmembrane region" description="Helical" evidence="6">
    <location>
        <begin position="379"/>
        <end position="401"/>
    </location>
</feature>
<feature type="transmembrane region" description="Helical" evidence="6">
    <location>
        <begin position="175"/>
        <end position="193"/>
    </location>
</feature>
<feature type="transmembrane region" description="Helical" evidence="6">
    <location>
        <begin position="21"/>
        <end position="41"/>
    </location>
</feature>